<dbReference type="InterPro" id="IPR013760">
    <property type="entry name" value="Topo_IIA-like_dom_sf"/>
</dbReference>
<dbReference type="GO" id="GO:0006265">
    <property type="term" value="P:DNA topological change"/>
    <property type="evidence" value="ECO:0007669"/>
    <property type="project" value="InterPro"/>
</dbReference>
<dbReference type="GO" id="GO:0003677">
    <property type="term" value="F:DNA binding"/>
    <property type="evidence" value="ECO:0007669"/>
    <property type="project" value="UniProtKB-KW"/>
</dbReference>
<name>A0A3B0PVN3_MYCSY</name>
<dbReference type="GO" id="GO:0005524">
    <property type="term" value="F:ATP binding"/>
    <property type="evidence" value="ECO:0007669"/>
    <property type="project" value="InterPro"/>
</dbReference>
<gene>
    <name evidence="6" type="primary">gyrB_1</name>
    <name evidence="6" type="ORF">NCTC10124_01274</name>
</gene>
<feature type="non-terminal residue" evidence="6">
    <location>
        <position position="47"/>
    </location>
</feature>
<keyword evidence="3" id="KW-0238">DNA-binding</keyword>
<dbReference type="EC" id="5.6.2.2" evidence="2"/>
<feature type="domain" description="DNA gyrase B subunit C-terminal" evidence="5">
    <location>
        <begin position="1"/>
        <end position="47"/>
    </location>
</feature>
<dbReference type="SUPFAM" id="SSF56719">
    <property type="entry name" value="Type II DNA topoisomerase"/>
    <property type="match status" value="1"/>
</dbReference>
<dbReference type="EMBL" id="LS991953">
    <property type="protein sequence ID" value="SYV93521.1"/>
    <property type="molecule type" value="Genomic_DNA"/>
</dbReference>
<dbReference type="PRINTS" id="PR01159">
    <property type="entry name" value="DNAGYRASEB"/>
</dbReference>
<evidence type="ECO:0000256" key="4">
    <source>
        <dbReference type="ARBA" id="ARBA00023235"/>
    </source>
</evidence>
<dbReference type="InterPro" id="IPR013759">
    <property type="entry name" value="Topo_IIA_B_C"/>
</dbReference>
<dbReference type="Proteomes" id="UP000259328">
    <property type="component" value="Chromosome"/>
</dbReference>
<dbReference type="Pfam" id="PF00986">
    <property type="entry name" value="DNA_gyraseB_C"/>
    <property type="match status" value="1"/>
</dbReference>
<evidence type="ECO:0000313" key="7">
    <source>
        <dbReference type="Proteomes" id="UP000259328"/>
    </source>
</evidence>
<dbReference type="InterPro" id="IPR002288">
    <property type="entry name" value="DNA_gyrase_B_C"/>
</dbReference>
<keyword evidence="4 6" id="KW-0413">Isomerase</keyword>
<dbReference type="Gene3D" id="3.40.50.670">
    <property type="match status" value="1"/>
</dbReference>
<reference evidence="7" key="1">
    <citation type="submission" date="2018-06" db="EMBL/GenBank/DDBJ databases">
        <authorList>
            <consortium name="Pathogen Informatics"/>
        </authorList>
    </citation>
    <scope>NUCLEOTIDE SEQUENCE [LARGE SCALE GENOMIC DNA]</scope>
    <source>
        <strain evidence="7">NCTC10124</strain>
    </source>
</reference>
<organism evidence="6 7">
    <name type="scientific">Mycoplasmopsis synoviae</name>
    <name type="common">Mycoplasma synoviae</name>
    <dbReference type="NCBI Taxonomy" id="2109"/>
    <lineage>
        <taxon>Bacteria</taxon>
        <taxon>Bacillati</taxon>
        <taxon>Mycoplasmatota</taxon>
        <taxon>Mycoplasmoidales</taxon>
        <taxon>Metamycoplasmataceae</taxon>
        <taxon>Mycoplasmopsis</taxon>
    </lineage>
</organism>
<evidence type="ECO:0000256" key="3">
    <source>
        <dbReference type="ARBA" id="ARBA00023125"/>
    </source>
</evidence>
<accession>A0A3B0PVN3</accession>
<evidence type="ECO:0000256" key="1">
    <source>
        <dbReference type="ARBA" id="ARBA00000185"/>
    </source>
</evidence>
<dbReference type="AlphaFoldDB" id="A0A3B0PVN3"/>
<evidence type="ECO:0000313" key="6">
    <source>
        <dbReference type="EMBL" id="SYV93521.1"/>
    </source>
</evidence>
<sequence length="47" mass="5436">MNSDQLWETTMNPETRTLIKATISDAILAEKRVSTLMGDNVKIRKEW</sequence>
<evidence type="ECO:0000259" key="5">
    <source>
        <dbReference type="Pfam" id="PF00986"/>
    </source>
</evidence>
<comment type="catalytic activity">
    <reaction evidence="1">
        <text>ATP-dependent breakage, passage and rejoining of double-stranded DNA.</text>
        <dbReference type="EC" id="5.6.2.2"/>
    </reaction>
</comment>
<dbReference type="PANTHER" id="PTHR45866:SF12">
    <property type="entry name" value="DNA TOPOISOMERASE 4 SUBUNIT B"/>
    <property type="match status" value="1"/>
</dbReference>
<proteinExistence type="predicted"/>
<dbReference type="PANTHER" id="PTHR45866">
    <property type="entry name" value="DNA GYRASE/TOPOISOMERASE SUBUNIT B"/>
    <property type="match status" value="1"/>
</dbReference>
<dbReference type="GO" id="GO:0034335">
    <property type="term" value="F:DNA negative supercoiling activity"/>
    <property type="evidence" value="ECO:0007669"/>
    <property type="project" value="UniProtKB-ARBA"/>
</dbReference>
<dbReference type="InterPro" id="IPR000565">
    <property type="entry name" value="Topo_IIA_B"/>
</dbReference>
<protein>
    <recommendedName>
        <fullName evidence="2">DNA topoisomerase (ATP-hydrolyzing)</fullName>
        <ecNumber evidence="2">5.6.2.2</ecNumber>
    </recommendedName>
</protein>
<evidence type="ECO:0000256" key="2">
    <source>
        <dbReference type="ARBA" id="ARBA00012895"/>
    </source>
</evidence>